<dbReference type="GO" id="GO:0008757">
    <property type="term" value="F:S-adenosylmethionine-dependent methyltransferase activity"/>
    <property type="evidence" value="ECO:0007669"/>
    <property type="project" value="InterPro"/>
</dbReference>
<name>A0A4V6DT79_9PEZI</name>
<dbReference type="InterPro" id="IPR013216">
    <property type="entry name" value="Methyltransf_11"/>
</dbReference>
<evidence type="ECO:0000259" key="3">
    <source>
        <dbReference type="Pfam" id="PF08241"/>
    </source>
</evidence>
<dbReference type="EMBL" id="PTQR01000114">
    <property type="protein sequence ID" value="TKX19552.1"/>
    <property type="molecule type" value="Genomic_DNA"/>
</dbReference>
<dbReference type="CDD" id="cd02440">
    <property type="entry name" value="AdoMet_MTases"/>
    <property type="match status" value="1"/>
</dbReference>
<dbReference type="GO" id="GO:0005737">
    <property type="term" value="C:cytoplasm"/>
    <property type="evidence" value="ECO:0007669"/>
    <property type="project" value="TreeGrafter"/>
</dbReference>
<comment type="caution">
    <text evidence="4">The sequence shown here is derived from an EMBL/GenBank/DDBJ whole genome shotgun (WGS) entry which is preliminary data.</text>
</comment>
<dbReference type="Pfam" id="PF08241">
    <property type="entry name" value="Methyltransf_11"/>
    <property type="match status" value="1"/>
</dbReference>
<dbReference type="AlphaFoldDB" id="A0A4V6DT79"/>
<evidence type="ECO:0000313" key="4">
    <source>
        <dbReference type="EMBL" id="TKX19552.1"/>
    </source>
</evidence>
<organism evidence="4 5">
    <name type="scientific">Elsinoe australis</name>
    <dbReference type="NCBI Taxonomy" id="40998"/>
    <lineage>
        <taxon>Eukaryota</taxon>
        <taxon>Fungi</taxon>
        <taxon>Dikarya</taxon>
        <taxon>Ascomycota</taxon>
        <taxon>Pezizomycotina</taxon>
        <taxon>Dothideomycetes</taxon>
        <taxon>Dothideomycetidae</taxon>
        <taxon>Myriangiales</taxon>
        <taxon>Elsinoaceae</taxon>
        <taxon>Elsinoe</taxon>
    </lineage>
</organism>
<feature type="domain" description="Methyltransferase type 11" evidence="3">
    <location>
        <begin position="51"/>
        <end position="135"/>
    </location>
</feature>
<reference evidence="4 5" key="1">
    <citation type="submission" date="2018-02" db="EMBL/GenBank/DDBJ databases">
        <title>Draft genome sequences of Elsinoe sp., causing black scab on jojoba.</title>
        <authorList>
            <person name="Stodart B."/>
            <person name="Jeffress S."/>
            <person name="Ash G."/>
            <person name="Arun Chinnappa K."/>
        </authorList>
    </citation>
    <scope>NUCLEOTIDE SEQUENCE [LARGE SCALE GENOMIC DNA]</scope>
    <source>
        <strain evidence="4 5">Hillstone_2</strain>
    </source>
</reference>
<dbReference type="PANTHER" id="PTHR13069:SF21">
    <property type="entry name" value="ALKYLATED DNA REPAIR PROTEIN ALKB HOMOLOG 8"/>
    <property type="match status" value="1"/>
</dbReference>
<dbReference type="GO" id="GO:0106335">
    <property type="term" value="F:tRNA (5-carboxymethyluridine(34)-5-O)-methyltransferase activity"/>
    <property type="evidence" value="ECO:0007669"/>
    <property type="project" value="TreeGrafter"/>
</dbReference>
<protein>
    <submittedName>
        <fullName evidence="4">tRNA (Carboxymethyluridine(34)-5-O)-methyltransferase</fullName>
    </submittedName>
</protein>
<evidence type="ECO:0000256" key="1">
    <source>
        <dbReference type="ARBA" id="ARBA00022603"/>
    </source>
</evidence>
<dbReference type="GO" id="GO:0000049">
    <property type="term" value="F:tRNA binding"/>
    <property type="evidence" value="ECO:0007669"/>
    <property type="project" value="TreeGrafter"/>
</dbReference>
<evidence type="ECO:0000313" key="5">
    <source>
        <dbReference type="Proteomes" id="UP000308133"/>
    </source>
</evidence>
<dbReference type="InterPro" id="IPR051422">
    <property type="entry name" value="AlkB_tRNA_MeTrf/Diox"/>
</dbReference>
<dbReference type="Proteomes" id="UP000308133">
    <property type="component" value="Unassembled WGS sequence"/>
</dbReference>
<dbReference type="GO" id="GO:0005634">
    <property type="term" value="C:nucleus"/>
    <property type="evidence" value="ECO:0007669"/>
    <property type="project" value="TreeGrafter"/>
</dbReference>
<keyword evidence="1 4" id="KW-0489">Methyltransferase</keyword>
<dbReference type="GO" id="GO:0002098">
    <property type="term" value="P:tRNA wobble uridine modification"/>
    <property type="evidence" value="ECO:0007669"/>
    <property type="project" value="TreeGrafter"/>
</dbReference>
<dbReference type="InterPro" id="IPR029063">
    <property type="entry name" value="SAM-dependent_MTases_sf"/>
</dbReference>
<sequence length="234" mass="26215">MKTEDQSEAYEEEHVHSVYEQIASHFSSTRYKPWPIIERFLKDLDPGSIGVDIGCGNGKYLAVNSDVFIVGSDRSTNLTAIARTHRRHEAVVADALAVPHRPGTLDFSISIAVIHHLSTPERRIEAVREILEVLRSPAGGNQGGKALIYVWALEQKSSRRGWDEGDDQDVMVPWVMRGKKERGAEGAAEDKAFHRYYHLYRKGELESDIEAAGGTILEAGYEKDNWWAIASRKG</sequence>
<dbReference type="SUPFAM" id="SSF53335">
    <property type="entry name" value="S-adenosyl-L-methionine-dependent methyltransferases"/>
    <property type="match status" value="1"/>
</dbReference>
<dbReference type="Gene3D" id="3.40.50.150">
    <property type="entry name" value="Vaccinia Virus protein VP39"/>
    <property type="match status" value="1"/>
</dbReference>
<gene>
    <name evidence="4" type="ORF">C1H76_8401</name>
</gene>
<evidence type="ECO:0000256" key="2">
    <source>
        <dbReference type="ARBA" id="ARBA00022679"/>
    </source>
</evidence>
<accession>A0A4V6DT79</accession>
<keyword evidence="2 4" id="KW-0808">Transferase</keyword>
<dbReference type="GO" id="GO:0030488">
    <property type="term" value="P:tRNA methylation"/>
    <property type="evidence" value="ECO:0007669"/>
    <property type="project" value="TreeGrafter"/>
</dbReference>
<proteinExistence type="predicted"/>
<dbReference type="FunFam" id="3.40.50.150:FF:000219">
    <property type="entry name" value="tRNA (Carboxymethyluridine(34)-5-O)-methyltransferase"/>
    <property type="match status" value="1"/>
</dbReference>
<dbReference type="PANTHER" id="PTHR13069">
    <property type="entry name" value="ALKYLATED DNA REPAIR PROTEIN ALKB HOMOLOG 8"/>
    <property type="match status" value="1"/>
</dbReference>